<reference evidence="1 2" key="1">
    <citation type="submission" date="2020-02" db="EMBL/GenBank/DDBJ databases">
        <authorList>
            <person name="Kosznik-Kwasnicka K."/>
            <person name="Grabowski L."/>
            <person name="Grabski M."/>
            <person name="Wegrzyn A."/>
        </authorList>
    </citation>
    <scope>NUCLEOTIDE SEQUENCE [LARGE SCALE GENOMIC DNA]</scope>
</reference>
<sequence length="70" mass="7404">MISSASSALIVSPVTDLYAARSCHLIISRGHNTSDSPVSRCMNFRFLYLSHTPTNSAGNSGCSCSFFATG</sequence>
<evidence type="ECO:0000313" key="1">
    <source>
        <dbReference type="EMBL" id="QJQ80446.1"/>
    </source>
</evidence>
<evidence type="ECO:0000313" key="2">
    <source>
        <dbReference type="Proteomes" id="UP000515565"/>
    </source>
</evidence>
<organism evidence="1 2">
    <name type="scientific">Salmonella phage vB_SenTO17</name>
    <dbReference type="NCBI Taxonomy" id="2732254"/>
    <lineage>
        <taxon>Viruses</taxon>
        <taxon>Duplodnaviria</taxon>
        <taxon>Heunggongvirae</taxon>
        <taxon>Uroviricota</taxon>
        <taxon>Caudoviricetes</taxon>
        <taxon>Sarkviridae</taxon>
        <taxon>Guernseyvirinae</taxon>
        <taxon>Cornellvirus</taxon>
        <taxon>Cornellvirus SenTO17</taxon>
    </lineage>
</organism>
<name>A0A7G3T5W9_9CAUD</name>
<dbReference type="Proteomes" id="UP000515565">
    <property type="component" value="Segment"/>
</dbReference>
<proteinExistence type="predicted"/>
<protein>
    <submittedName>
        <fullName evidence="1">Uncharacterized protein</fullName>
    </submittedName>
</protein>
<gene>
    <name evidence="1" type="ORF">vBSenTO17_63</name>
</gene>
<dbReference type="EMBL" id="MT012729">
    <property type="protein sequence ID" value="QJQ80446.1"/>
    <property type="molecule type" value="Genomic_DNA"/>
</dbReference>
<accession>A0A7G3T5W9</accession>
<keyword evidence="2" id="KW-1185">Reference proteome</keyword>